<proteinExistence type="predicted"/>
<feature type="domain" description="ABC transporter" evidence="9">
    <location>
        <begin position="4"/>
        <end position="235"/>
    </location>
</feature>
<dbReference type="OrthoDB" id="9802264at2"/>
<evidence type="ECO:0000256" key="7">
    <source>
        <dbReference type="ARBA" id="ARBA00022967"/>
    </source>
</evidence>
<keyword evidence="3" id="KW-0997">Cell inner membrane</keyword>
<keyword evidence="1" id="KW-0813">Transport</keyword>
<name>A0A433KHV2_9GAMM</name>
<dbReference type="Pfam" id="PF00005">
    <property type="entry name" value="ABC_tran"/>
    <property type="match status" value="1"/>
</dbReference>
<dbReference type="Proteomes" id="UP000287023">
    <property type="component" value="Unassembled WGS sequence"/>
</dbReference>
<accession>A0A433KHV2</accession>
<keyword evidence="5" id="KW-0547">Nucleotide-binding</keyword>
<dbReference type="SUPFAM" id="SSF52540">
    <property type="entry name" value="P-loop containing nucleoside triphosphate hydrolases"/>
    <property type="match status" value="1"/>
</dbReference>
<dbReference type="InterPro" id="IPR027417">
    <property type="entry name" value="P-loop_NTPase"/>
</dbReference>
<dbReference type="InterPro" id="IPR008995">
    <property type="entry name" value="Mo/tungstate-bd_C_term_dom"/>
</dbReference>
<evidence type="ECO:0000256" key="6">
    <source>
        <dbReference type="ARBA" id="ARBA00022840"/>
    </source>
</evidence>
<dbReference type="InterPro" id="IPR015855">
    <property type="entry name" value="ABC_transpr_MalK-like"/>
</dbReference>
<evidence type="ECO:0000313" key="10">
    <source>
        <dbReference type="EMBL" id="RUR29048.1"/>
    </source>
</evidence>
<reference evidence="10 11" key="1">
    <citation type="submission" date="2018-12" db="EMBL/GenBank/DDBJ databases">
        <title>three novel Halomonas strain isolated from plants.</title>
        <authorList>
            <person name="Sun C."/>
        </authorList>
    </citation>
    <scope>NUCLEOTIDE SEQUENCE [LARGE SCALE GENOMIC DNA]</scope>
    <source>
        <strain evidence="10 11">JCM 18142</strain>
    </source>
</reference>
<evidence type="ECO:0000256" key="2">
    <source>
        <dbReference type="ARBA" id="ARBA00022475"/>
    </source>
</evidence>
<evidence type="ECO:0000256" key="8">
    <source>
        <dbReference type="ARBA" id="ARBA00023136"/>
    </source>
</evidence>
<dbReference type="PANTHER" id="PTHR43875:SF12">
    <property type="entry name" value="SN-GLYCEROL-3-PHOSPHATE IMPORT ATP-BINDING PROTEIN UGPC"/>
    <property type="match status" value="1"/>
</dbReference>
<dbReference type="GO" id="GO:0005524">
    <property type="term" value="F:ATP binding"/>
    <property type="evidence" value="ECO:0007669"/>
    <property type="project" value="UniProtKB-KW"/>
</dbReference>
<dbReference type="PANTHER" id="PTHR43875">
    <property type="entry name" value="MALTODEXTRIN IMPORT ATP-BINDING PROTEIN MSMX"/>
    <property type="match status" value="1"/>
</dbReference>
<evidence type="ECO:0000256" key="4">
    <source>
        <dbReference type="ARBA" id="ARBA00022597"/>
    </source>
</evidence>
<dbReference type="Pfam" id="PF08402">
    <property type="entry name" value="TOBE_2"/>
    <property type="match status" value="1"/>
</dbReference>
<dbReference type="GO" id="GO:0015794">
    <property type="term" value="P:glycerol-3-phosphate transmembrane transport"/>
    <property type="evidence" value="ECO:0007669"/>
    <property type="project" value="TreeGrafter"/>
</dbReference>
<evidence type="ECO:0000256" key="5">
    <source>
        <dbReference type="ARBA" id="ARBA00022741"/>
    </source>
</evidence>
<comment type="caution">
    <text evidence="10">The sequence shown here is derived from an EMBL/GenBank/DDBJ whole genome shotgun (WGS) entry which is preliminary data.</text>
</comment>
<evidence type="ECO:0000256" key="1">
    <source>
        <dbReference type="ARBA" id="ARBA00022448"/>
    </source>
</evidence>
<dbReference type="InterPro" id="IPR047641">
    <property type="entry name" value="ABC_transpr_MalK/UgpC-like"/>
</dbReference>
<dbReference type="GO" id="GO:0055052">
    <property type="term" value="C:ATP-binding cassette (ABC) transporter complex, substrate-binding subunit-containing"/>
    <property type="evidence" value="ECO:0007669"/>
    <property type="project" value="TreeGrafter"/>
</dbReference>
<dbReference type="InterPro" id="IPR013611">
    <property type="entry name" value="Transp-assoc_OB_typ2"/>
</dbReference>
<keyword evidence="7" id="KW-1278">Translocase</keyword>
<dbReference type="SMART" id="SM00382">
    <property type="entry name" value="AAA"/>
    <property type="match status" value="1"/>
</dbReference>
<dbReference type="InterPro" id="IPR003439">
    <property type="entry name" value="ABC_transporter-like_ATP-bd"/>
</dbReference>
<dbReference type="InterPro" id="IPR003593">
    <property type="entry name" value="AAA+_ATPase"/>
</dbReference>
<gene>
    <name evidence="10" type="ORF">ELY38_15850</name>
</gene>
<keyword evidence="2" id="KW-1003">Cell membrane</keyword>
<sequence>MASITLEGLRKTYAGNVQAVKGIDLAIEDGEFVVLVGPSGCGKSTLLRMVAGLETITDGTLKIGDRVVNKLEPAERDIAMVFQNYALYPHMTVYNNLAYGLKNRGFKKPEIEERVRKAAKMLEIEEYLERKPRKLSGGQRQRVAMGRALVREPAAFLFDEPLSNLDAKLRVQMRVEIKQLQRRLKTTSLYVTHDQLEAMTLGDRLVVLSAGKIEQVGTPMEIYSRPASMFVAGFIGSPAMNMVPLEYLQTRGTHDLLSDLPPNTDTVGIRPDDMRLAPPNTPHLVVESTLELFEAAGAESHLYVRLADSDQPTVIRVSGQPPVKEGETLRFFVTREALHPFNSTTGQRTNAP</sequence>
<dbReference type="PROSITE" id="PS00211">
    <property type="entry name" value="ABC_TRANSPORTER_1"/>
    <property type="match status" value="1"/>
</dbReference>
<dbReference type="Gene3D" id="2.40.50.140">
    <property type="entry name" value="Nucleic acid-binding proteins"/>
    <property type="match status" value="1"/>
</dbReference>
<dbReference type="Gene3D" id="3.40.50.300">
    <property type="entry name" value="P-loop containing nucleotide triphosphate hydrolases"/>
    <property type="match status" value="1"/>
</dbReference>
<dbReference type="GO" id="GO:0008643">
    <property type="term" value="P:carbohydrate transport"/>
    <property type="evidence" value="ECO:0007669"/>
    <property type="project" value="InterPro"/>
</dbReference>
<dbReference type="RefSeq" id="WP_127063192.1">
    <property type="nucleotide sequence ID" value="NZ_RZHF01000025.1"/>
</dbReference>
<dbReference type="GO" id="GO:0016887">
    <property type="term" value="F:ATP hydrolysis activity"/>
    <property type="evidence" value="ECO:0007669"/>
    <property type="project" value="InterPro"/>
</dbReference>
<dbReference type="GO" id="GO:0001407">
    <property type="term" value="P:glycerophosphodiester transmembrane transport"/>
    <property type="evidence" value="ECO:0007669"/>
    <property type="project" value="TreeGrafter"/>
</dbReference>
<keyword evidence="4" id="KW-0762">Sugar transport</keyword>
<dbReference type="PROSITE" id="PS50893">
    <property type="entry name" value="ABC_TRANSPORTER_2"/>
    <property type="match status" value="1"/>
</dbReference>
<dbReference type="NCBIfam" id="NF008653">
    <property type="entry name" value="PRK11650.1"/>
    <property type="match status" value="1"/>
</dbReference>
<dbReference type="AlphaFoldDB" id="A0A433KHV2"/>
<evidence type="ECO:0000313" key="11">
    <source>
        <dbReference type="Proteomes" id="UP000287023"/>
    </source>
</evidence>
<keyword evidence="6 10" id="KW-0067">ATP-binding</keyword>
<organism evidence="10 11">
    <name type="scientific">Vreelandella nanhaiensis</name>
    <dbReference type="NCBI Taxonomy" id="1258546"/>
    <lineage>
        <taxon>Bacteria</taxon>
        <taxon>Pseudomonadati</taxon>
        <taxon>Pseudomonadota</taxon>
        <taxon>Gammaproteobacteria</taxon>
        <taxon>Oceanospirillales</taxon>
        <taxon>Halomonadaceae</taxon>
        <taxon>Vreelandella</taxon>
    </lineage>
</organism>
<dbReference type="GO" id="GO:0140359">
    <property type="term" value="F:ABC-type transporter activity"/>
    <property type="evidence" value="ECO:0007669"/>
    <property type="project" value="InterPro"/>
</dbReference>
<keyword evidence="8" id="KW-0472">Membrane</keyword>
<dbReference type="InterPro" id="IPR012340">
    <property type="entry name" value="NA-bd_OB-fold"/>
</dbReference>
<evidence type="ECO:0000259" key="9">
    <source>
        <dbReference type="PROSITE" id="PS50893"/>
    </source>
</evidence>
<dbReference type="EMBL" id="RZHF01000025">
    <property type="protein sequence ID" value="RUR29048.1"/>
    <property type="molecule type" value="Genomic_DNA"/>
</dbReference>
<keyword evidence="11" id="KW-1185">Reference proteome</keyword>
<protein>
    <submittedName>
        <fullName evidence="10">sn-glycerol-3-phosphate import ATP-binding protein UgpC</fullName>
    </submittedName>
</protein>
<evidence type="ECO:0000256" key="3">
    <source>
        <dbReference type="ARBA" id="ARBA00022519"/>
    </source>
</evidence>
<dbReference type="FunFam" id="3.40.50.300:FF:000042">
    <property type="entry name" value="Maltose/maltodextrin ABC transporter, ATP-binding protein"/>
    <property type="match status" value="1"/>
</dbReference>
<dbReference type="InterPro" id="IPR017871">
    <property type="entry name" value="ABC_transporter-like_CS"/>
</dbReference>
<dbReference type="CDD" id="cd03301">
    <property type="entry name" value="ABC_MalK_N"/>
    <property type="match status" value="1"/>
</dbReference>
<dbReference type="Gene3D" id="2.40.50.100">
    <property type="match status" value="1"/>
</dbReference>
<dbReference type="SUPFAM" id="SSF50331">
    <property type="entry name" value="MOP-like"/>
    <property type="match status" value="1"/>
</dbReference>